<feature type="region of interest" description="Disordered" evidence="2">
    <location>
        <begin position="28"/>
        <end position="120"/>
    </location>
</feature>
<dbReference type="InterPro" id="IPR038905">
    <property type="entry name" value="ARMC2"/>
</dbReference>
<dbReference type="PANTHER" id="PTHR21356:SF1">
    <property type="entry name" value="ARMADILLO REPEAT-CONTAINING PROTEIN 2"/>
    <property type="match status" value="1"/>
</dbReference>
<dbReference type="SUPFAM" id="SSF48371">
    <property type="entry name" value="ARM repeat"/>
    <property type="match status" value="1"/>
</dbReference>
<protein>
    <submittedName>
        <fullName evidence="3">Uncharacterized protein</fullName>
    </submittedName>
</protein>
<feature type="compositionally biased region" description="Low complexity" evidence="2">
    <location>
        <begin position="153"/>
        <end position="204"/>
    </location>
</feature>
<evidence type="ECO:0000313" key="4">
    <source>
        <dbReference type="Proteomes" id="UP000612055"/>
    </source>
</evidence>
<dbReference type="PANTHER" id="PTHR21356">
    <property type="entry name" value="ARMADILLO REPEAT CONTAINING 2"/>
    <property type="match status" value="1"/>
</dbReference>
<feature type="region of interest" description="Disordered" evidence="2">
    <location>
        <begin position="216"/>
        <end position="264"/>
    </location>
</feature>
<dbReference type="OrthoDB" id="247006at2759"/>
<dbReference type="InterPro" id="IPR016024">
    <property type="entry name" value="ARM-type_fold"/>
</dbReference>
<feature type="region of interest" description="Disordered" evidence="2">
    <location>
        <begin position="453"/>
        <end position="480"/>
    </location>
</feature>
<dbReference type="AlphaFoldDB" id="A0A835XQY1"/>
<feature type="region of interest" description="Disordered" evidence="2">
    <location>
        <begin position="145"/>
        <end position="204"/>
    </location>
</feature>
<dbReference type="GO" id="GO:0044782">
    <property type="term" value="P:cilium organization"/>
    <property type="evidence" value="ECO:0007669"/>
    <property type="project" value="TreeGrafter"/>
</dbReference>
<dbReference type="Gene3D" id="1.25.10.10">
    <property type="entry name" value="Leucine-rich Repeat Variant"/>
    <property type="match status" value="2"/>
</dbReference>
<feature type="compositionally biased region" description="Polar residues" evidence="2">
    <location>
        <begin position="88"/>
        <end position="104"/>
    </location>
</feature>
<gene>
    <name evidence="3" type="ORF">HYH03_016720</name>
</gene>
<proteinExistence type="predicted"/>
<comment type="caution">
    <text evidence="3">The sequence shown here is derived from an EMBL/GenBank/DDBJ whole genome shotgun (WGS) entry which is preliminary data.</text>
</comment>
<dbReference type="InterPro" id="IPR000225">
    <property type="entry name" value="Armadillo"/>
</dbReference>
<dbReference type="Proteomes" id="UP000612055">
    <property type="component" value="Unassembled WGS sequence"/>
</dbReference>
<feature type="repeat" description="ARM" evidence="1">
    <location>
        <begin position="938"/>
        <end position="980"/>
    </location>
</feature>
<feature type="repeat" description="ARM" evidence="1">
    <location>
        <begin position="696"/>
        <end position="740"/>
    </location>
</feature>
<accession>A0A835XQY1</accession>
<dbReference type="SMART" id="SM00185">
    <property type="entry name" value="ARM"/>
    <property type="match status" value="6"/>
</dbReference>
<feature type="compositionally biased region" description="Gly residues" evidence="2">
    <location>
        <begin position="455"/>
        <end position="478"/>
    </location>
</feature>
<organism evidence="3 4">
    <name type="scientific">Edaphochlamys debaryana</name>
    <dbReference type="NCBI Taxonomy" id="47281"/>
    <lineage>
        <taxon>Eukaryota</taxon>
        <taxon>Viridiplantae</taxon>
        <taxon>Chlorophyta</taxon>
        <taxon>core chlorophytes</taxon>
        <taxon>Chlorophyceae</taxon>
        <taxon>CS clade</taxon>
        <taxon>Chlamydomonadales</taxon>
        <taxon>Chlamydomonadales incertae sedis</taxon>
        <taxon>Edaphochlamys</taxon>
    </lineage>
</organism>
<evidence type="ECO:0000313" key="3">
    <source>
        <dbReference type="EMBL" id="KAG2484489.1"/>
    </source>
</evidence>
<dbReference type="EMBL" id="JAEHOE010000149">
    <property type="protein sequence ID" value="KAG2484489.1"/>
    <property type="molecule type" value="Genomic_DNA"/>
</dbReference>
<reference evidence="3" key="1">
    <citation type="journal article" date="2020" name="bioRxiv">
        <title>Comparative genomics of Chlamydomonas.</title>
        <authorList>
            <person name="Craig R.J."/>
            <person name="Hasan A.R."/>
            <person name="Ness R.W."/>
            <person name="Keightley P.D."/>
        </authorList>
    </citation>
    <scope>NUCLEOTIDE SEQUENCE</scope>
    <source>
        <strain evidence="3">CCAP 11/70</strain>
    </source>
</reference>
<sequence length="1110" mass="114085">MPTPKAGETGEDPFGLRPHAPISVVRAAKASLKEPTRPVTPADYGRQLFSTGDPGNRPSTSYLGAGSKGFYQDGGPKLALPKLDTGRPDTQASGMLRKNSSSSSDRADPNRPLPGLDGLLAVGRGVRPTAAETVAALKSSLGEQDFSFPRPAHPNASPDPHAAPASSGAASLRAASLPSTAQSLASHAATQPPPSASSFSTSSSYLPGGLAGEFSYGMPIPGEGEGPLLDPRRNDDLPPRPGTSRGRPGSAALSDMDPITERYPGPPPGVQELGNGAQVLDMAAFAQYSDDEENDFDGAHAVRPPVPLPVPAPAPLPHGPHGGQLQLPPDPHCRQLAAVAGAAITAAAAAPGSPARASRAAPPPVAAPPQPAVPLSVPVSIEPVVLDPSDDFFAWRTGVEGVLTDLTASIAARSGTVALCGHAGRLLGLVEEARRREHSSAWLNSSSAVFREHGSGSGSGSGGGGVAAGSGSRSGSGGAHLSMRDAISEHVFRLMDSSSPELLMKACAIVLRVVKSRQPLLQTAKLLYRLSKEAGNDALFRREGLLEPLVHTVHIMVASARGSNHPGNMHEPLVYLNGALKNVSNDASNQKALVRLGSLHVLAALLNQLADQAKSGDEALAESCGQVAVQASGVLRNLAVPPHNAAAFLAAGIVPALRAACAALSGATEVVLNVGRILSKLSLHDGCQAAMEADGGYAPLLVQLLGQYADHRAILLRVAFVLGNLTTNSSGYREQVGGGVMEQAGDTSLEGGRGGAGGNLTTNSSGYREQVCNVPFSLVTVVGILQRYAFGGPPPAEPGASGSAAADRLSKAASHEDCLVKILRLAANLAIWPDAGHALAEEQHVADALLALLEGYSFEAAEELVLNTVCALTNLSYYQSDPAQGFVNKVLSLPCARLLPRITPLLLTDNEEAVIEAARVYGNFSRSPDVRDYMQAHRIVEALVLLLDHPNSEVLYSVCGTLINFTMDPGRKAALGSLGGASRLVEVLGRTVALGELTERDEAIVDVVCKALFNVASADEAAAAAADAAAGSAGAAAGVGRAGSGGLATGPVASSFSHEEVVEVLAVVEVLEASSLAEAEETAAVLGRLGAQMRRLRERMSSAELEALPE</sequence>
<feature type="region of interest" description="Disordered" evidence="2">
    <location>
        <begin position="1"/>
        <end position="20"/>
    </location>
</feature>
<dbReference type="InterPro" id="IPR011989">
    <property type="entry name" value="ARM-like"/>
</dbReference>
<keyword evidence="4" id="KW-1185">Reference proteome</keyword>
<evidence type="ECO:0000256" key="2">
    <source>
        <dbReference type="SAM" id="MobiDB-lite"/>
    </source>
</evidence>
<dbReference type="PROSITE" id="PS50176">
    <property type="entry name" value="ARM_REPEAT"/>
    <property type="match status" value="2"/>
</dbReference>
<name>A0A835XQY1_9CHLO</name>
<evidence type="ECO:0000256" key="1">
    <source>
        <dbReference type="PROSITE-ProRule" id="PRU00259"/>
    </source>
</evidence>